<evidence type="ECO:0000313" key="4">
    <source>
        <dbReference type="Proteomes" id="UP000184028"/>
    </source>
</evidence>
<dbReference type="RefSeq" id="WP_068843431.1">
    <property type="nucleotide sequence ID" value="NZ_FRBT01000001.1"/>
</dbReference>
<accession>A0A1M6XEN2</accession>
<dbReference type="EMBL" id="FRBT01000001">
    <property type="protein sequence ID" value="SHL04363.1"/>
    <property type="molecule type" value="Genomic_DNA"/>
</dbReference>
<evidence type="ECO:0000256" key="2">
    <source>
        <dbReference type="SAM" id="SignalP"/>
    </source>
</evidence>
<evidence type="ECO:0008006" key="5">
    <source>
        <dbReference type="Google" id="ProtNLM"/>
    </source>
</evidence>
<dbReference type="OrthoDB" id="1440702at2"/>
<feature type="coiled-coil region" evidence="1">
    <location>
        <begin position="122"/>
        <end position="156"/>
    </location>
</feature>
<organism evidence="3 4">
    <name type="scientific">Flavobacterium chilense</name>
    <dbReference type="NCBI Taxonomy" id="946677"/>
    <lineage>
        <taxon>Bacteria</taxon>
        <taxon>Pseudomonadati</taxon>
        <taxon>Bacteroidota</taxon>
        <taxon>Flavobacteriia</taxon>
        <taxon>Flavobacteriales</taxon>
        <taxon>Flavobacteriaceae</taxon>
        <taxon>Flavobacterium</taxon>
    </lineage>
</organism>
<protein>
    <recommendedName>
        <fullName evidence="5">Outer membrane protein beta-barrel domain-containing protein</fullName>
    </recommendedName>
</protein>
<keyword evidence="1" id="KW-0175">Coiled coil</keyword>
<feature type="signal peptide" evidence="2">
    <location>
        <begin position="1"/>
        <end position="20"/>
    </location>
</feature>
<keyword evidence="2" id="KW-0732">Signal</keyword>
<name>A0A1M6XEN2_9FLAO</name>
<proteinExistence type="predicted"/>
<keyword evidence="4" id="KW-1185">Reference proteome</keyword>
<gene>
    <name evidence="3" type="ORF">SAMN05444484_101108</name>
</gene>
<dbReference type="AlphaFoldDB" id="A0A1M6XEN2"/>
<dbReference type="Proteomes" id="UP000184028">
    <property type="component" value="Unassembled WGS sequence"/>
</dbReference>
<reference evidence="4" key="1">
    <citation type="submission" date="2016-11" db="EMBL/GenBank/DDBJ databases">
        <authorList>
            <person name="Varghese N."/>
            <person name="Submissions S."/>
        </authorList>
    </citation>
    <scope>NUCLEOTIDE SEQUENCE [LARGE SCALE GENOMIC DNA]</scope>
    <source>
        <strain evidence="4">DSM 24724</strain>
    </source>
</reference>
<evidence type="ECO:0000313" key="3">
    <source>
        <dbReference type="EMBL" id="SHL04363.1"/>
    </source>
</evidence>
<evidence type="ECO:0000256" key="1">
    <source>
        <dbReference type="SAM" id="Coils"/>
    </source>
</evidence>
<dbReference type="PROSITE" id="PS51257">
    <property type="entry name" value="PROKAR_LIPOPROTEIN"/>
    <property type="match status" value="1"/>
</dbReference>
<feature type="chain" id="PRO_5009922397" description="Outer membrane protein beta-barrel domain-containing protein" evidence="2">
    <location>
        <begin position="21"/>
        <end position="456"/>
    </location>
</feature>
<sequence>MKAKLLICFLFLISCQYAISQEKEVKFDFSTRDSPTLPNKIKQGDFYRIHITSINPNLYSIIVNSKDTLISSALKMPTFADIDLSGFNSLGGAAAPIDTEAKVAVEKTVNGKRITDIVSAKNNTTAKELNIHLNTAEELKKELQSLAAKYEDLRLEIYKQRIDQLSTAPKTAQYDGVAALVRFTALRKDITTQQTKIANLNSDYKRFIEDPVTKKFLEKNPEYKIKTEVLGESAKLLTTKSQELLDSISADNVTKLITSVLYLNGKDQKFISLPIQFSKERATVNIAFTPRDSTIGVQSENMSFTFPLFSKDYWSIGTSFYYSNMTQSRYNVQTTTIDSVANYQVIKQDDLDRELGIAVFLRGGLKVHQDWIGVHFNIGPGLSINENPQPRLLGGFGLSIGRKHSLTLDYGGIVGYVDRLAAGIDFQPGHKDKIENLTVKKLQVANFFAIGYTFRL</sequence>